<evidence type="ECO:0000256" key="5">
    <source>
        <dbReference type="ARBA" id="ARBA00022824"/>
    </source>
</evidence>
<keyword evidence="10" id="KW-1185">Reference proteome</keyword>
<protein>
    <recommendedName>
        <fullName evidence="3">ER membrane protein complex subunit 6</fullName>
    </recommendedName>
</protein>
<comment type="similarity">
    <text evidence="2">Belongs to the EMC6 family.</text>
</comment>
<dbReference type="InterPro" id="IPR008504">
    <property type="entry name" value="Emc6"/>
</dbReference>
<evidence type="ECO:0000256" key="4">
    <source>
        <dbReference type="ARBA" id="ARBA00022692"/>
    </source>
</evidence>
<dbReference type="Pfam" id="PF07019">
    <property type="entry name" value="EMC6"/>
    <property type="match status" value="1"/>
</dbReference>
<dbReference type="GO" id="GO:0034975">
    <property type="term" value="P:protein folding in endoplasmic reticulum"/>
    <property type="evidence" value="ECO:0007669"/>
    <property type="project" value="TreeGrafter"/>
</dbReference>
<evidence type="ECO:0000256" key="8">
    <source>
        <dbReference type="SAM" id="Phobius"/>
    </source>
</evidence>
<accession>A0A3G2SCG9</accession>
<evidence type="ECO:0000256" key="2">
    <source>
        <dbReference type="ARBA" id="ARBA00009436"/>
    </source>
</evidence>
<dbReference type="OrthoDB" id="16510at2759"/>
<dbReference type="PANTHER" id="PTHR20994">
    <property type="entry name" value="ER MEMBRANE PROTEIN COMPLEX SUBUNIT 6"/>
    <property type="match status" value="1"/>
</dbReference>
<evidence type="ECO:0000256" key="3">
    <source>
        <dbReference type="ARBA" id="ARBA00020827"/>
    </source>
</evidence>
<dbReference type="STRING" id="425264.A0A3G2SCG9"/>
<keyword evidence="4 8" id="KW-0812">Transmembrane</keyword>
<organism evidence="9 10">
    <name type="scientific">Malassezia restricta (strain ATCC 96810 / NBRC 103918 / CBS 7877)</name>
    <name type="common">Seborrheic dermatitis infection agent</name>
    <dbReference type="NCBI Taxonomy" id="425264"/>
    <lineage>
        <taxon>Eukaryota</taxon>
        <taxon>Fungi</taxon>
        <taxon>Dikarya</taxon>
        <taxon>Basidiomycota</taxon>
        <taxon>Ustilaginomycotina</taxon>
        <taxon>Malasseziomycetes</taxon>
        <taxon>Malasseziales</taxon>
        <taxon>Malasseziaceae</taxon>
        <taxon>Malassezia</taxon>
    </lineage>
</organism>
<dbReference type="GO" id="GO:0072546">
    <property type="term" value="C:EMC complex"/>
    <property type="evidence" value="ECO:0007669"/>
    <property type="project" value="InterPro"/>
</dbReference>
<name>A0A3G2SCG9_MALR7</name>
<evidence type="ECO:0000256" key="1">
    <source>
        <dbReference type="ARBA" id="ARBA00004477"/>
    </source>
</evidence>
<proteinExistence type="inferred from homology"/>
<dbReference type="Proteomes" id="UP000269793">
    <property type="component" value="Chromosome VI"/>
</dbReference>
<feature type="transmembrane region" description="Helical" evidence="8">
    <location>
        <begin position="126"/>
        <end position="143"/>
    </location>
</feature>
<evidence type="ECO:0000313" key="10">
    <source>
        <dbReference type="Proteomes" id="UP000269793"/>
    </source>
</evidence>
<evidence type="ECO:0000313" key="9">
    <source>
        <dbReference type="EMBL" id="AYO44207.1"/>
    </source>
</evidence>
<dbReference type="EMBL" id="CP033153">
    <property type="protein sequence ID" value="AYO44207.1"/>
    <property type="molecule type" value="Genomic_DNA"/>
</dbReference>
<dbReference type="VEuPathDB" id="FungiDB:DNF11_3257"/>
<keyword evidence="7 8" id="KW-0472">Membrane</keyword>
<reference evidence="9 10" key="1">
    <citation type="submission" date="2018-10" db="EMBL/GenBank/DDBJ databases">
        <title>Complete genome sequence of Malassezia restricta CBS 7877.</title>
        <authorList>
            <person name="Morand S.C."/>
            <person name="Bertignac M."/>
            <person name="Iltis A."/>
            <person name="Kolder I."/>
            <person name="Pirovano W."/>
            <person name="Jourdain R."/>
            <person name="Clavaud C."/>
        </authorList>
    </citation>
    <scope>NUCLEOTIDE SEQUENCE [LARGE SCALE GENOMIC DNA]</scope>
    <source>
        <strain evidence="9 10">CBS 7877</strain>
    </source>
</reference>
<sequence>MSAGVTVWDQPHDPESVAHNISQAYGFRSLTLSIAGAIAGVLGLQNLWGFGFFLVSVAFVNVMLIAVNTSYKPEQYFVIVPPPVLTTALERLVPSKAEQLRKPQSLIRRAVFLGQWVLFQGAQENILSFMLWWTLWFGLVHVYD</sequence>
<dbReference type="InterPro" id="IPR029008">
    <property type="entry name" value="EMC6-like"/>
</dbReference>
<dbReference type="PANTHER" id="PTHR20994:SF0">
    <property type="entry name" value="ER MEMBRANE PROTEIN COMPLEX SUBUNIT 6"/>
    <property type="match status" value="1"/>
</dbReference>
<keyword evidence="6 8" id="KW-1133">Transmembrane helix</keyword>
<comment type="subcellular location">
    <subcellularLocation>
        <location evidence="1">Endoplasmic reticulum membrane</location>
        <topology evidence="1">Multi-pass membrane protein</topology>
    </subcellularLocation>
</comment>
<keyword evidence="5" id="KW-0256">Endoplasmic reticulum</keyword>
<dbReference type="AlphaFoldDB" id="A0A3G2SCG9"/>
<evidence type="ECO:0000256" key="6">
    <source>
        <dbReference type="ARBA" id="ARBA00022989"/>
    </source>
</evidence>
<gene>
    <name evidence="9" type="ORF">DNF11_3257</name>
</gene>
<dbReference type="GO" id="GO:0000045">
    <property type="term" value="P:autophagosome assembly"/>
    <property type="evidence" value="ECO:0007669"/>
    <property type="project" value="TreeGrafter"/>
</dbReference>
<evidence type="ECO:0000256" key="7">
    <source>
        <dbReference type="ARBA" id="ARBA00023136"/>
    </source>
</evidence>
<feature type="transmembrane region" description="Helical" evidence="8">
    <location>
        <begin position="48"/>
        <end position="67"/>
    </location>
</feature>
<feature type="transmembrane region" description="Helical" evidence="8">
    <location>
        <begin position="25"/>
        <end position="42"/>
    </location>
</feature>